<evidence type="ECO:0000313" key="2">
    <source>
        <dbReference type="EMBL" id="ASV73571.1"/>
    </source>
</evidence>
<accession>A0A286RC80</accession>
<evidence type="ECO:0000256" key="1">
    <source>
        <dbReference type="SAM" id="MobiDB-lite"/>
    </source>
</evidence>
<feature type="region of interest" description="Disordered" evidence="1">
    <location>
        <begin position="172"/>
        <end position="207"/>
    </location>
</feature>
<proteinExistence type="predicted"/>
<keyword evidence="3" id="KW-1185">Reference proteome</keyword>
<protein>
    <submittedName>
        <fullName evidence="2">Uncharacterized protein</fullName>
    </submittedName>
</protein>
<evidence type="ECO:0000313" key="3">
    <source>
        <dbReference type="Proteomes" id="UP000215086"/>
    </source>
</evidence>
<dbReference type="EMBL" id="CP018477">
    <property type="protein sequence ID" value="ASV73571.1"/>
    <property type="molecule type" value="Genomic_DNA"/>
</dbReference>
<gene>
    <name evidence="2" type="ORF">THTE_0969</name>
</gene>
<name>A0A286RC80_9BACT</name>
<reference evidence="2 3" key="1">
    <citation type="journal article" name="Front. Microbiol.">
        <title>Sugar Metabolism of the First Thermophilic Planctomycete Thermogutta terrifontis: Comparative Genomic and Transcriptomic Approaches.</title>
        <authorList>
            <person name="Elcheninov A.G."/>
            <person name="Menzel P."/>
            <person name="Gudbergsdottir S.R."/>
            <person name="Slesarev A.I."/>
            <person name="Kadnikov V.V."/>
            <person name="Krogh A."/>
            <person name="Bonch-Osmolovskaya E.A."/>
            <person name="Peng X."/>
            <person name="Kublanov I.V."/>
        </authorList>
    </citation>
    <scope>NUCLEOTIDE SEQUENCE [LARGE SCALE GENOMIC DNA]</scope>
    <source>
        <strain evidence="2 3">R1</strain>
    </source>
</reference>
<organism evidence="2 3">
    <name type="scientific">Thermogutta terrifontis</name>
    <dbReference type="NCBI Taxonomy" id="1331910"/>
    <lineage>
        <taxon>Bacteria</taxon>
        <taxon>Pseudomonadati</taxon>
        <taxon>Planctomycetota</taxon>
        <taxon>Planctomycetia</taxon>
        <taxon>Pirellulales</taxon>
        <taxon>Thermoguttaceae</taxon>
        <taxon>Thermogutta</taxon>
    </lineage>
</organism>
<dbReference type="AlphaFoldDB" id="A0A286RC80"/>
<dbReference type="Proteomes" id="UP000215086">
    <property type="component" value="Chromosome"/>
</dbReference>
<dbReference type="KEGG" id="ttf:THTE_0969"/>
<sequence length="281" mass="31975">MSHDLSERFRDLAEQYSAVLEHWRGFWELINSNILRRWKAAEAWDGFERAFLTAASTLAELRGDVPPEVANLWIGPTAWVPVYSGALRVGESLDLQVRFFQAWLPRVSGAVDFGWVWRADFYRDVEQLEWYKRELEECARVCESWNRKQEAQKIVKALQQPNPLKNCDQAEAVTTRPENPSATREDTAQTAVAGDVPGNQSNRKGRKRGDWVIKALELLEDNPQLSDRQIAQIIGVNPSTLCKNEKYSRGAQCIRGEGRVSQGFKTREGKTDAIAPPDEDD</sequence>
<feature type="region of interest" description="Disordered" evidence="1">
    <location>
        <begin position="257"/>
        <end position="281"/>
    </location>
</feature>
<dbReference type="RefSeq" id="WP_095414126.1">
    <property type="nucleotide sequence ID" value="NZ_CP018477.1"/>
</dbReference>